<evidence type="ECO:0000256" key="5">
    <source>
        <dbReference type="ARBA" id="ARBA00022823"/>
    </source>
</evidence>
<dbReference type="InterPro" id="IPR011053">
    <property type="entry name" value="Single_hybrid_motif"/>
</dbReference>
<dbReference type="SUPFAM" id="SSF51230">
    <property type="entry name" value="Single hybrid motif"/>
    <property type="match status" value="1"/>
</dbReference>
<dbReference type="InterPro" id="IPR003016">
    <property type="entry name" value="2-oxoA_DH_lipoyl-BS"/>
</dbReference>
<dbReference type="SUPFAM" id="SSF47005">
    <property type="entry name" value="Peripheral subunit-binding domain of 2-oxo acid dehydrogenase complex"/>
    <property type="match status" value="1"/>
</dbReference>
<keyword evidence="5 7" id="KW-0450">Lipoyl</keyword>
<dbReference type="EC" id="2.3.1.-" evidence="7"/>
<gene>
    <name evidence="10" type="ORF">ACFQ1O_06055</name>
</gene>
<proteinExistence type="inferred from homology"/>
<evidence type="ECO:0000256" key="4">
    <source>
        <dbReference type="ARBA" id="ARBA00022679"/>
    </source>
</evidence>
<dbReference type="PANTHER" id="PTHR43178:SF5">
    <property type="entry name" value="LIPOAMIDE ACYLTRANSFERASE COMPONENT OF BRANCHED-CHAIN ALPHA-KETO ACID DEHYDROGENASE COMPLEX, MITOCHONDRIAL"/>
    <property type="match status" value="1"/>
</dbReference>
<comment type="similarity">
    <text evidence="2 7">Belongs to the 2-oxoacid dehydrogenase family.</text>
</comment>
<evidence type="ECO:0000313" key="11">
    <source>
        <dbReference type="Proteomes" id="UP001596997"/>
    </source>
</evidence>
<organism evidence="10 11">
    <name type="scientific">Pseudofulvibacter geojedonensis</name>
    <dbReference type="NCBI Taxonomy" id="1123758"/>
    <lineage>
        <taxon>Bacteria</taxon>
        <taxon>Pseudomonadati</taxon>
        <taxon>Bacteroidota</taxon>
        <taxon>Flavobacteriia</taxon>
        <taxon>Flavobacteriales</taxon>
        <taxon>Flavobacteriaceae</taxon>
        <taxon>Pseudofulvibacter</taxon>
    </lineage>
</organism>
<dbReference type="Gene3D" id="2.40.50.100">
    <property type="match status" value="1"/>
</dbReference>
<sequence>MSLIEVTLPKMGESISEATVLNWLKQVGDTVEADETLLEVATDKVDSEVPSPCDGIIKEIKCQSQDVIAIGSVIAVIEATGEVKVSSQKNETKTDHKKGPKPSKSNKSEFKLGTQDPDAFLSPLVVSIAQKEGLTIEEVQSIIGTGTEGRIRKSDVMNYVKNRKYPLPSKPQTQVVSNPNLFNYSAPQVQYTEGHDVIEEMDRMRQMIAGHMVYSKQTSPHVTAYVEADVTEMVNWRNANKVAFQEKYGERLTFTPLFVEAVTNAIKDYPGINASVDGTKVVLRKDINIGMATALPSGNLIVPVVKDSANKDLVGIAKDVNHLANSARENKLKPEEIQGSTFTISNVGTFGSIMGTPIINQPEVAILALGIIKKRAEVITTDKGDEIAIRSMMYLSLSFDHRVVDGYLGGSFLRRVADNLEAFSAQRAI</sequence>
<dbReference type="PANTHER" id="PTHR43178">
    <property type="entry name" value="DIHYDROLIPOAMIDE ACETYLTRANSFERASE COMPONENT OF PYRUVATE DEHYDROGENASE COMPLEX"/>
    <property type="match status" value="1"/>
</dbReference>
<dbReference type="InterPro" id="IPR001078">
    <property type="entry name" value="2-oxoacid_DH_actylTfrase"/>
</dbReference>
<dbReference type="RefSeq" id="WP_377714393.1">
    <property type="nucleotide sequence ID" value="NZ_JBHTJM010000006.1"/>
</dbReference>
<dbReference type="PROSITE" id="PS50968">
    <property type="entry name" value="BIOTINYL_LIPOYL"/>
    <property type="match status" value="1"/>
</dbReference>
<dbReference type="InterPro" id="IPR023213">
    <property type="entry name" value="CAT-like_dom_sf"/>
</dbReference>
<evidence type="ECO:0000256" key="1">
    <source>
        <dbReference type="ARBA" id="ARBA00001938"/>
    </source>
</evidence>
<dbReference type="Pfam" id="PF00198">
    <property type="entry name" value="2-oxoacid_dh"/>
    <property type="match status" value="1"/>
</dbReference>
<comment type="caution">
    <text evidence="10">The sequence shown here is derived from an EMBL/GenBank/DDBJ whole genome shotgun (WGS) entry which is preliminary data.</text>
</comment>
<dbReference type="Gene3D" id="4.10.320.10">
    <property type="entry name" value="E3-binding domain"/>
    <property type="match status" value="1"/>
</dbReference>
<dbReference type="Pfam" id="PF00364">
    <property type="entry name" value="Biotin_lipoyl"/>
    <property type="match status" value="1"/>
</dbReference>
<dbReference type="SUPFAM" id="SSF52777">
    <property type="entry name" value="CoA-dependent acyltransferases"/>
    <property type="match status" value="1"/>
</dbReference>
<keyword evidence="4 7" id="KW-0808">Transferase</keyword>
<dbReference type="PROSITE" id="PS00189">
    <property type="entry name" value="LIPOYL"/>
    <property type="match status" value="1"/>
</dbReference>
<accession>A0ABW3I1J9</accession>
<feature type="region of interest" description="Disordered" evidence="8">
    <location>
        <begin position="85"/>
        <end position="115"/>
    </location>
</feature>
<dbReference type="Gene3D" id="3.30.559.10">
    <property type="entry name" value="Chloramphenicol acetyltransferase-like domain"/>
    <property type="match status" value="1"/>
</dbReference>
<keyword evidence="11" id="KW-1185">Reference proteome</keyword>
<dbReference type="InterPro" id="IPR004167">
    <property type="entry name" value="PSBD"/>
</dbReference>
<reference evidence="11" key="1">
    <citation type="journal article" date="2019" name="Int. J. Syst. Evol. Microbiol.">
        <title>The Global Catalogue of Microorganisms (GCM) 10K type strain sequencing project: providing services to taxonomists for standard genome sequencing and annotation.</title>
        <authorList>
            <consortium name="The Broad Institute Genomics Platform"/>
            <consortium name="The Broad Institute Genome Sequencing Center for Infectious Disease"/>
            <person name="Wu L."/>
            <person name="Ma J."/>
        </authorList>
    </citation>
    <scope>NUCLEOTIDE SEQUENCE [LARGE SCALE GENOMIC DNA]</scope>
    <source>
        <strain evidence="11">CCUG 62114</strain>
    </source>
</reference>
<keyword evidence="6 7" id="KW-0012">Acyltransferase</keyword>
<dbReference type="Pfam" id="PF02817">
    <property type="entry name" value="E3_binding"/>
    <property type="match status" value="1"/>
</dbReference>
<dbReference type="InterPro" id="IPR036625">
    <property type="entry name" value="E3-bd_dom_sf"/>
</dbReference>
<name>A0ABW3I1J9_9FLAO</name>
<dbReference type="GO" id="GO:0016746">
    <property type="term" value="F:acyltransferase activity"/>
    <property type="evidence" value="ECO:0007669"/>
    <property type="project" value="UniProtKB-KW"/>
</dbReference>
<evidence type="ECO:0000256" key="6">
    <source>
        <dbReference type="ARBA" id="ARBA00023315"/>
    </source>
</evidence>
<evidence type="ECO:0000256" key="2">
    <source>
        <dbReference type="ARBA" id="ARBA00007317"/>
    </source>
</evidence>
<feature type="domain" description="Lipoyl-binding" evidence="9">
    <location>
        <begin position="3"/>
        <end position="78"/>
    </location>
</feature>
<dbReference type="InterPro" id="IPR050743">
    <property type="entry name" value="2-oxoacid_DH_E2_comp"/>
</dbReference>
<comment type="subunit">
    <text evidence="3">Forms a 24-polypeptide structural core with octahedral symmetry.</text>
</comment>
<dbReference type="EMBL" id="JBHTJM010000006">
    <property type="protein sequence ID" value="MFD0963559.1"/>
    <property type="molecule type" value="Genomic_DNA"/>
</dbReference>
<evidence type="ECO:0000256" key="8">
    <source>
        <dbReference type="SAM" id="MobiDB-lite"/>
    </source>
</evidence>
<evidence type="ECO:0000256" key="3">
    <source>
        <dbReference type="ARBA" id="ARBA00011484"/>
    </source>
</evidence>
<dbReference type="Proteomes" id="UP001596997">
    <property type="component" value="Unassembled WGS sequence"/>
</dbReference>
<evidence type="ECO:0000259" key="9">
    <source>
        <dbReference type="PROSITE" id="PS50968"/>
    </source>
</evidence>
<dbReference type="CDD" id="cd06849">
    <property type="entry name" value="lipoyl_domain"/>
    <property type="match status" value="1"/>
</dbReference>
<evidence type="ECO:0000313" key="10">
    <source>
        <dbReference type="EMBL" id="MFD0963559.1"/>
    </source>
</evidence>
<comment type="cofactor">
    <cofactor evidence="1 7">
        <name>(R)-lipoate</name>
        <dbReference type="ChEBI" id="CHEBI:83088"/>
    </cofactor>
</comment>
<dbReference type="InterPro" id="IPR000089">
    <property type="entry name" value="Biotin_lipoyl"/>
</dbReference>
<protein>
    <recommendedName>
        <fullName evidence="7">Dihydrolipoamide acetyltransferase component of pyruvate dehydrogenase complex</fullName>
        <ecNumber evidence="7">2.3.1.-</ecNumber>
    </recommendedName>
</protein>
<evidence type="ECO:0000256" key="7">
    <source>
        <dbReference type="RuleBase" id="RU003423"/>
    </source>
</evidence>